<dbReference type="RefSeq" id="WP_154715901.1">
    <property type="nucleotide sequence ID" value="NZ_LT837803.1"/>
</dbReference>
<dbReference type="EMBL" id="LT837803">
    <property type="protein sequence ID" value="SMB22137.1"/>
    <property type="molecule type" value="Genomic_DNA"/>
</dbReference>
<evidence type="ECO:0000313" key="2">
    <source>
        <dbReference type="Proteomes" id="UP000242886"/>
    </source>
</evidence>
<dbReference type="InterPro" id="IPR016142">
    <property type="entry name" value="Citrate_synth-like_lrg_a-sub"/>
</dbReference>
<proteinExistence type="predicted"/>
<reference evidence="1" key="1">
    <citation type="submission" date="2017-03" db="EMBL/GenBank/DDBJ databases">
        <authorList>
            <consortium name="AG Boll"/>
        </authorList>
    </citation>
    <scope>NUCLEOTIDE SEQUENCE [LARGE SCALE GENOMIC DNA]</scope>
    <source>
        <strain evidence="1">Chol</strain>
    </source>
</reference>
<evidence type="ECO:0008006" key="3">
    <source>
        <dbReference type="Google" id="ProtNLM"/>
    </source>
</evidence>
<dbReference type="Gene3D" id="1.10.580.10">
    <property type="entry name" value="Citrate Synthase, domain 1"/>
    <property type="match status" value="1"/>
</dbReference>
<accession>A0A7Z7MU88</accession>
<dbReference type="GO" id="GO:0046912">
    <property type="term" value="F:acyltransferase activity, acyl groups converted into alkyl on transfer"/>
    <property type="evidence" value="ECO:0007669"/>
    <property type="project" value="InterPro"/>
</dbReference>
<keyword evidence="2" id="KW-1185">Reference proteome</keyword>
<name>A0A7Z7MU88_9PROT</name>
<gene>
    <name evidence="1" type="ORF">SDENCHOL_10503</name>
</gene>
<protein>
    <recommendedName>
        <fullName evidence="3">Citryl-CoA lyase</fullName>
    </recommendedName>
</protein>
<dbReference type="AlphaFoldDB" id="A0A7Z7MU88"/>
<dbReference type="InterPro" id="IPR036969">
    <property type="entry name" value="Citrate_synthase_sf"/>
</dbReference>
<sequence length="271" mass="29031">MSEPIAGQPIHTRIWQEEPEADNPFATRVARCHGYDVYGDMLGKAGWIDMLYLLFRGEAPTSREARLFEALAVALANPGPRDASVHAAMCSGTCGSPAAAALMAALAVGAGQLGGGREILLAVDNWQACGTDLDAWRCRLQAPPVDEKISAWPRPEHPPGFDPHGVHIAGIVADSLSRLAALSPGRHLLWLAGQREMLEGMAGLPLSLSGIAAAAFVDLGFTAPQAEMAYLLLRLPGAAVHALEQQEYGHKQFPFYDIEFDRQPATMEAES</sequence>
<evidence type="ECO:0000313" key="1">
    <source>
        <dbReference type="EMBL" id="SMB22137.1"/>
    </source>
</evidence>
<organism evidence="1 2">
    <name type="scientific">Sterolibacterium denitrificans</name>
    <dbReference type="NCBI Taxonomy" id="157592"/>
    <lineage>
        <taxon>Bacteria</taxon>
        <taxon>Pseudomonadati</taxon>
        <taxon>Pseudomonadota</taxon>
        <taxon>Betaproteobacteria</taxon>
        <taxon>Nitrosomonadales</taxon>
        <taxon>Sterolibacteriaceae</taxon>
        <taxon>Sterolibacterium</taxon>
    </lineage>
</organism>
<dbReference type="SUPFAM" id="SSF48256">
    <property type="entry name" value="Citrate synthase"/>
    <property type="match status" value="1"/>
</dbReference>
<dbReference type="Proteomes" id="UP000242886">
    <property type="component" value="Chromosome SDENCHOL"/>
</dbReference>